<name>A0A1Z5JKZ8_FISSO</name>
<proteinExistence type="predicted"/>
<evidence type="ECO:0000313" key="4">
    <source>
        <dbReference type="Proteomes" id="UP000198406"/>
    </source>
</evidence>
<evidence type="ECO:0000313" key="3">
    <source>
        <dbReference type="EMBL" id="GAX14690.1"/>
    </source>
</evidence>
<feature type="coiled-coil region" evidence="1">
    <location>
        <begin position="121"/>
        <end position="198"/>
    </location>
</feature>
<keyword evidence="4" id="KW-1185">Reference proteome</keyword>
<gene>
    <name evidence="3" type="ORF">FisN_11Hh231</name>
</gene>
<feature type="compositionally biased region" description="Polar residues" evidence="2">
    <location>
        <begin position="302"/>
        <end position="313"/>
    </location>
</feature>
<feature type="region of interest" description="Disordered" evidence="2">
    <location>
        <begin position="222"/>
        <end position="245"/>
    </location>
</feature>
<dbReference type="AlphaFoldDB" id="A0A1Z5JKZ8"/>
<evidence type="ECO:0000256" key="2">
    <source>
        <dbReference type="SAM" id="MobiDB-lite"/>
    </source>
</evidence>
<feature type="region of interest" description="Disordered" evidence="2">
    <location>
        <begin position="269"/>
        <end position="313"/>
    </location>
</feature>
<dbReference type="InParanoid" id="A0A1Z5JKZ8"/>
<evidence type="ECO:0000256" key="1">
    <source>
        <dbReference type="SAM" id="Coils"/>
    </source>
</evidence>
<dbReference type="EMBL" id="BDSP01000082">
    <property type="protein sequence ID" value="GAX14690.1"/>
    <property type="molecule type" value="Genomic_DNA"/>
</dbReference>
<dbReference type="Proteomes" id="UP000198406">
    <property type="component" value="Unassembled WGS sequence"/>
</dbReference>
<protein>
    <submittedName>
        <fullName evidence="3">Uncharacterized protein</fullName>
    </submittedName>
</protein>
<keyword evidence="1" id="KW-0175">Coiled coil</keyword>
<organism evidence="3 4">
    <name type="scientific">Fistulifera solaris</name>
    <name type="common">Oleaginous diatom</name>
    <dbReference type="NCBI Taxonomy" id="1519565"/>
    <lineage>
        <taxon>Eukaryota</taxon>
        <taxon>Sar</taxon>
        <taxon>Stramenopiles</taxon>
        <taxon>Ochrophyta</taxon>
        <taxon>Bacillariophyta</taxon>
        <taxon>Bacillariophyceae</taxon>
        <taxon>Bacillariophycidae</taxon>
        <taxon>Naviculales</taxon>
        <taxon>Naviculaceae</taxon>
        <taxon>Fistulifera</taxon>
    </lineage>
</organism>
<sequence length="330" mass="37965">MQIDQQPALFALTEHESSYRLAIAQTSGTFQVQLSLQDLPHEGVEFLKRQLFEKDPAYTTRYESSPDSIKMQISQQLSSGIVRQIWETTLLRAGTLFGFTEQLLQFQQHGQTSGEKLQTTLRQIEHDREEWKRTAQQLEHVWQTEKSELLDNFLVLYHHQKERTTKAQERIHELEQLLQEKEQELTNVKNNNKSDDHRILLQNEPDDMDTELYPQELVDRLAGGKKVKKRPATTTTKAVVPKKRRNQATGAMEYFDADEAVTDLILQTEQKNSDAKENPLESERKNDSKKARGKNAKDDSSTDSAGNYSYSSELDSDILAQLAAMKKRGD</sequence>
<reference evidence="3 4" key="1">
    <citation type="journal article" date="2015" name="Plant Cell">
        <title>Oil accumulation by the oleaginous diatom Fistulifera solaris as revealed by the genome and transcriptome.</title>
        <authorList>
            <person name="Tanaka T."/>
            <person name="Maeda Y."/>
            <person name="Veluchamy A."/>
            <person name="Tanaka M."/>
            <person name="Abida H."/>
            <person name="Marechal E."/>
            <person name="Bowler C."/>
            <person name="Muto M."/>
            <person name="Sunaga Y."/>
            <person name="Tanaka M."/>
            <person name="Yoshino T."/>
            <person name="Taniguchi T."/>
            <person name="Fukuda Y."/>
            <person name="Nemoto M."/>
            <person name="Matsumoto M."/>
            <person name="Wong P.S."/>
            <person name="Aburatani S."/>
            <person name="Fujibuchi W."/>
        </authorList>
    </citation>
    <scope>NUCLEOTIDE SEQUENCE [LARGE SCALE GENOMIC DNA]</scope>
    <source>
        <strain evidence="3 4">JPCC DA0580</strain>
    </source>
</reference>
<feature type="compositionally biased region" description="Basic and acidic residues" evidence="2">
    <location>
        <begin position="271"/>
        <end position="300"/>
    </location>
</feature>
<accession>A0A1Z5JKZ8</accession>
<comment type="caution">
    <text evidence="3">The sequence shown here is derived from an EMBL/GenBank/DDBJ whole genome shotgun (WGS) entry which is preliminary data.</text>
</comment>